<organism evidence="2 3">
    <name type="scientific">Candida maltosa (strain Xu316)</name>
    <name type="common">Yeast</name>
    <dbReference type="NCBI Taxonomy" id="1245528"/>
    <lineage>
        <taxon>Eukaryota</taxon>
        <taxon>Fungi</taxon>
        <taxon>Dikarya</taxon>
        <taxon>Ascomycota</taxon>
        <taxon>Saccharomycotina</taxon>
        <taxon>Pichiomycetes</taxon>
        <taxon>Debaryomycetaceae</taxon>
        <taxon>Candida/Lodderomyces clade</taxon>
        <taxon>Candida</taxon>
    </lineage>
</organism>
<comment type="caution">
    <text evidence="2">The sequence shown here is derived from an EMBL/GenBank/DDBJ whole genome shotgun (WGS) entry which is preliminary data.</text>
</comment>
<sequence length="431" mass="50359">MSGLQLFQLPIEILDIIFSYLSRPDLDKLVEIDYFKSHALRHIYSSVIITGYACPDYLWDESSFPEKLIYPGKLNYPEKDESKPRFFCFKSLTDFVEQNQLPIPKHICFDYFTDIVVAYEKNPKILQDCIIETDLSLSDYFDNPDSTKSYLQKFISLPLKIRSARSCEAVHKMVIESSVQFTRKLTSASFNESFPLVSFFRGDIYQNLVNLEIRDPISNESVKYIPRSVKTLKCEMFRPEFELTEFGFPNGLENLHLSLQDYPEEYALNFSNLEHLVDLKFAIIDEDDVSIRYYKASFPRSLKRVKSPVLDIAEVKKSCPELTLFDCMLVRPPKSNVIVFSFPEKLTHLHVRGSVLKKIQTCENNSKPFHFNLSFKRRKVEQTIKPTSIKFPKNLQSLYLAGDSDFCRDQTEFHEWETLFSDKEENILQKT</sequence>
<reference evidence="2 3" key="1">
    <citation type="submission" date="2013-02" db="EMBL/GenBank/DDBJ databases">
        <title>Genome sequence of Candida maltosa Xu316, a potential industrial strain for xylitol and ethanol production.</title>
        <authorList>
            <person name="Yu J."/>
            <person name="Wang Q."/>
            <person name="Geng X."/>
            <person name="Bao W."/>
            <person name="He P."/>
            <person name="Cai J."/>
        </authorList>
    </citation>
    <scope>NUCLEOTIDE SEQUENCE [LARGE SCALE GENOMIC DNA]</scope>
    <source>
        <strain evidence="3">Xu316</strain>
    </source>
</reference>
<name>M3HHH7_CANMX</name>
<dbReference type="PROSITE" id="PS50181">
    <property type="entry name" value="FBOX"/>
    <property type="match status" value="1"/>
</dbReference>
<evidence type="ECO:0000313" key="2">
    <source>
        <dbReference type="EMBL" id="EMG46757.1"/>
    </source>
</evidence>
<evidence type="ECO:0000259" key="1">
    <source>
        <dbReference type="PROSITE" id="PS50181"/>
    </source>
</evidence>
<dbReference type="OrthoDB" id="433501at2759"/>
<dbReference type="HOGENOM" id="CLU_636148_0_0_1"/>
<dbReference type="eggNOG" id="ENOG502T68Y">
    <property type="taxonomic scope" value="Eukaryota"/>
</dbReference>
<dbReference type="STRING" id="1245528.M3HHH7"/>
<dbReference type="EMBL" id="AOGT01001879">
    <property type="protein sequence ID" value="EMG46757.1"/>
    <property type="molecule type" value="Genomic_DNA"/>
</dbReference>
<dbReference type="InterPro" id="IPR001810">
    <property type="entry name" value="F-box_dom"/>
</dbReference>
<dbReference type="AlphaFoldDB" id="M3HHH7"/>
<proteinExistence type="predicted"/>
<accession>M3HHH7</accession>
<protein>
    <recommendedName>
        <fullName evidence="1">F-box domain-containing protein</fullName>
    </recommendedName>
</protein>
<gene>
    <name evidence="2" type="ORF">G210_2984</name>
</gene>
<dbReference type="Proteomes" id="UP000011777">
    <property type="component" value="Unassembled WGS sequence"/>
</dbReference>
<keyword evidence="3" id="KW-1185">Reference proteome</keyword>
<evidence type="ECO:0000313" key="3">
    <source>
        <dbReference type="Proteomes" id="UP000011777"/>
    </source>
</evidence>
<feature type="domain" description="F-box" evidence="1">
    <location>
        <begin position="3"/>
        <end position="32"/>
    </location>
</feature>